<evidence type="ECO:0000256" key="3">
    <source>
        <dbReference type="ARBA" id="ARBA00022553"/>
    </source>
</evidence>
<dbReference type="SUPFAM" id="SSF55781">
    <property type="entry name" value="GAF domain-like"/>
    <property type="match status" value="1"/>
</dbReference>
<reference evidence="11 12" key="1">
    <citation type="submission" date="2015-10" db="EMBL/GenBank/DDBJ databases">
        <authorList>
            <person name="Gilbert D.G."/>
        </authorList>
    </citation>
    <scope>NUCLEOTIDE SEQUENCE [LARGE SCALE GENOMIC DNA]</scope>
    <source>
        <strain evidence="11">COMA1</strain>
    </source>
</reference>
<dbReference type="EC" id="2.7.13.3" evidence="2"/>
<feature type="transmembrane region" description="Helical" evidence="9">
    <location>
        <begin position="263"/>
        <end position="285"/>
    </location>
</feature>
<dbReference type="InterPro" id="IPR004358">
    <property type="entry name" value="Sig_transdc_His_kin-like_C"/>
</dbReference>
<feature type="domain" description="Histidine kinase" evidence="10">
    <location>
        <begin position="478"/>
        <end position="682"/>
    </location>
</feature>
<keyword evidence="8" id="KW-0902">Two-component regulatory system</keyword>
<keyword evidence="5" id="KW-0547">Nucleotide-binding</keyword>
<dbReference type="Proteomes" id="UP000199032">
    <property type="component" value="Unassembled WGS sequence"/>
</dbReference>
<feature type="transmembrane region" description="Helical" evidence="9">
    <location>
        <begin position="135"/>
        <end position="155"/>
    </location>
</feature>
<dbReference type="SUPFAM" id="SSF55874">
    <property type="entry name" value="ATPase domain of HSP90 chaperone/DNA topoisomerase II/histidine kinase"/>
    <property type="match status" value="1"/>
</dbReference>
<dbReference type="OrthoDB" id="9785691at2"/>
<evidence type="ECO:0000313" key="11">
    <source>
        <dbReference type="EMBL" id="CUS38757.1"/>
    </source>
</evidence>
<sequence length="699" mass="76292">MIDIIVLLAVATCLALTLTTVLKGWASRFHRSVAGVLLGTAGVCVGEWLVSVPEAVPGLGSVLCFLSELLLVVMLFHAATAFDLGLDEDVTRTRWLQYLSTAASVGLGIWVVVAMLDVDASRDRLGNEVGLSGNITYLFLIIMYVVSIAYIEGLLRTLKDPFLYQLKFVLVGLVALAGFRIFALSQTVFPQGQRLDAATHGLAILMVLGLMAYGFMRARFQSFTERIYISPKVLSGSLTFLVVGLYLFGVGVVSQVVRSMGVSFGVALSVLFVLLALIALAILVLSRSTRTALRTTVTRNFYRSKYDYRAQWLEVTEVFRGRDSVDAIWDGLLGLLSRTFSAGRISLWHNIEAEGRFHQVRSTNTESPPEPLEVFHCLIRSLAETDRPLAVDMVELLPQDPFVKATGAVLCVPIRSESELIGFIALSGDVAGVPYGQDDHDLLRAMAHHAGVLLAHARLAEERQGSAELEALHRFSAFCLHDLKNLAARLSLVAQNADLHGQDPAFQVSAMKTVSDTAKKMTALMSKLSLKAFQAPTIAAPEPVDMLPMIEDIVASLRERRQCWRITVEAVPPIMIVREEIQQVLLNVLLNAKQAVGEEGEIRIALMHLKRAVVLTVEDTGCGIAPERLRSMFRPVQSSRPGGLGIGLYHCRRIVEGYGGMIQIRSAVGQGTTVRIELPLPSLSMAQSSNTRGQSVVSS</sequence>
<dbReference type="PROSITE" id="PS50109">
    <property type="entry name" value="HIS_KIN"/>
    <property type="match status" value="1"/>
</dbReference>
<dbReference type="PRINTS" id="PR00344">
    <property type="entry name" value="BCTRLSENSOR"/>
</dbReference>
<evidence type="ECO:0000256" key="9">
    <source>
        <dbReference type="SAM" id="Phobius"/>
    </source>
</evidence>
<keyword evidence="4" id="KW-0808">Transferase</keyword>
<feature type="transmembrane region" description="Helical" evidence="9">
    <location>
        <begin position="6"/>
        <end position="26"/>
    </location>
</feature>
<evidence type="ECO:0000259" key="10">
    <source>
        <dbReference type="PROSITE" id="PS50109"/>
    </source>
</evidence>
<dbReference type="InterPro" id="IPR036890">
    <property type="entry name" value="HATPase_C_sf"/>
</dbReference>
<keyword evidence="7" id="KW-0067">ATP-binding</keyword>
<feature type="transmembrane region" description="Helical" evidence="9">
    <location>
        <begin position="162"/>
        <end position="185"/>
    </location>
</feature>
<dbReference type="GO" id="GO:0004673">
    <property type="term" value="F:protein histidine kinase activity"/>
    <property type="evidence" value="ECO:0007669"/>
    <property type="project" value="UniProtKB-EC"/>
</dbReference>
<feature type="transmembrane region" description="Helical" evidence="9">
    <location>
        <begin position="197"/>
        <end position="216"/>
    </location>
</feature>
<feature type="transmembrane region" description="Helical" evidence="9">
    <location>
        <begin position="96"/>
        <end position="115"/>
    </location>
</feature>
<dbReference type="PANTHER" id="PTHR43065">
    <property type="entry name" value="SENSOR HISTIDINE KINASE"/>
    <property type="match status" value="1"/>
</dbReference>
<dbReference type="PANTHER" id="PTHR43065:SF10">
    <property type="entry name" value="PEROXIDE STRESS-ACTIVATED HISTIDINE KINASE MAK3"/>
    <property type="match status" value="1"/>
</dbReference>
<comment type="catalytic activity">
    <reaction evidence="1">
        <text>ATP + protein L-histidine = ADP + protein N-phospho-L-histidine.</text>
        <dbReference type="EC" id="2.7.13.3"/>
    </reaction>
</comment>
<gene>
    <name evidence="11" type="ORF">COMA1_60055</name>
</gene>
<dbReference type="EMBL" id="CZQA01000012">
    <property type="protein sequence ID" value="CUS38757.1"/>
    <property type="molecule type" value="Genomic_DNA"/>
</dbReference>
<dbReference type="SMART" id="SM00387">
    <property type="entry name" value="HATPase_c"/>
    <property type="match status" value="1"/>
</dbReference>
<dbReference type="Gene3D" id="3.30.450.40">
    <property type="match status" value="1"/>
</dbReference>
<dbReference type="RefSeq" id="WP_090750924.1">
    <property type="nucleotide sequence ID" value="NZ_CZQA01000012.1"/>
</dbReference>
<organism evidence="11 12">
    <name type="scientific">Candidatus Nitrospira nitrosa</name>
    <dbReference type="NCBI Taxonomy" id="1742972"/>
    <lineage>
        <taxon>Bacteria</taxon>
        <taxon>Pseudomonadati</taxon>
        <taxon>Nitrospirota</taxon>
        <taxon>Nitrospiria</taxon>
        <taxon>Nitrospirales</taxon>
        <taxon>Nitrospiraceae</taxon>
        <taxon>Nitrospira</taxon>
    </lineage>
</organism>
<keyword evidence="9" id="KW-0472">Membrane</keyword>
<keyword evidence="3" id="KW-0597">Phosphoprotein</keyword>
<proteinExistence type="predicted"/>
<dbReference type="NCBIfam" id="TIGR02916">
    <property type="entry name" value="PEP_his_kin"/>
    <property type="match status" value="1"/>
</dbReference>
<dbReference type="InterPro" id="IPR003018">
    <property type="entry name" value="GAF"/>
</dbReference>
<dbReference type="Gene3D" id="3.30.565.10">
    <property type="entry name" value="Histidine kinase-like ATPase, C-terminal domain"/>
    <property type="match status" value="1"/>
</dbReference>
<dbReference type="Pfam" id="PF13492">
    <property type="entry name" value="GAF_3"/>
    <property type="match status" value="1"/>
</dbReference>
<evidence type="ECO:0000256" key="8">
    <source>
        <dbReference type="ARBA" id="ARBA00023012"/>
    </source>
</evidence>
<dbReference type="AlphaFoldDB" id="A0A0S4LMN6"/>
<dbReference type="GO" id="GO:0000160">
    <property type="term" value="P:phosphorelay signal transduction system"/>
    <property type="evidence" value="ECO:0007669"/>
    <property type="project" value="UniProtKB-KW"/>
</dbReference>
<dbReference type="InterPro" id="IPR003594">
    <property type="entry name" value="HATPase_dom"/>
</dbReference>
<name>A0A0S4LMN6_9BACT</name>
<feature type="transmembrane region" description="Helical" evidence="9">
    <location>
        <begin position="58"/>
        <end position="84"/>
    </location>
</feature>
<evidence type="ECO:0000256" key="1">
    <source>
        <dbReference type="ARBA" id="ARBA00000085"/>
    </source>
</evidence>
<protein>
    <recommendedName>
        <fullName evidence="2">histidine kinase</fullName>
        <ecNumber evidence="2">2.7.13.3</ecNumber>
    </recommendedName>
</protein>
<dbReference type="Pfam" id="PF02518">
    <property type="entry name" value="HATPase_c"/>
    <property type="match status" value="1"/>
</dbReference>
<dbReference type="InterPro" id="IPR005467">
    <property type="entry name" value="His_kinase_dom"/>
</dbReference>
<dbReference type="SMART" id="SM00065">
    <property type="entry name" value="GAF"/>
    <property type="match status" value="1"/>
</dbReference>
<accession>A0A0S4LMN6</accession>
<evidence type="ECO:0000256" key="5">
    <source>
        <dbReference type="ARBA" id="ARBA00022741"/>
    </source>
</evidence>
<keyword evidence="12" id="KW-1185">Reference proteome</keyword>
<evidence type="ECO:0000256" key="6">
    <source>
        <dbReference type="ARBA" id="ARBA00022777"/>
    </source>
</evidence>
<feature type="transmembrane region" description="Helical" evidence="9">
    <location>
        <begin position="33"/>
        <end position="52"/>
    </location>
</feature>
<keyword evidence="6 11" id="KW-0418">Kinase</keyword>
<evidence type="ECO:0000256" key="4">
    <source>
        <dbReference type="ARBA" id="ARBA00022679"/>
    </source>
</evidence>
<evidence type="ECO:0000313" key="12">
    <source>
        <dbReference type="Proteomes" id="UP000199032"/>
    </source>
</evidence>
<dbReference type="InterPro" id="IPR029016">
    <property type="entry name" value="GAF-like_dom_sf"/>
</dbReference>
<evidence type="ECO:0000256" key="7">
    <source>
        <dbReference type="ARBA" id="ARBA00022840"/>
    </source>
</evidence>
<dbReference type="STRING" id="1742972.COMA1_60055"/>
<feature type="transmembrane region" description="Helical" evidence="9">
    <location>
        <begin position="237"/>
        <end position="257"/>
    </location>
</feature>
<dbReference type="InterPro" id="IPR014265">
    <property type="entry name" value="XrtA/PrsK"/>
</dbReference>
<dbReference type="GO" id="GO:0005524">
    <property type="term" value="F:ATP binding"/>
    <property type="evidence" value="ECO:0007669"/>
    <property type="project" value="UniProtKB-KW"/>
</dbReference>
<keyword evidence="9" id="KW-0812">Transmembrane</keyword>
<evidence type="ECO:0000256" key="2">
    <source>
        <dbReference type="ARBA" id="ARBA00012438"/>
    </source>
</evidence>
<keyword evidence="9" id="KW-1133">Transmembrane helix</keyword>